<feature type="repeat" description="WD" evidence="3">
    <location>
        <begin position="352"/>
        <end position="381"/>
    </location>
</feature>
<dbReference type="PROSITE" id="PS00678">
    <property type="entry name" value="WD_REPEATS_1"/>
    <property type="match status" value="1"/>
</dbReference>
<dbReference type="InterPro" id="IPR001680">
    <property type="entry name" value="WD40_rpt"/>
</dbReference>
<dbReference type="PANTHER" id="PTHR22844:SF199">
    <property type="entry name" value="F21J9.19"/>
    <property type="match status" value="1"/>
</dbReference>
<keyword evidence="1 3" id="KW-0853">WD repeat</keyword>
<dbReference type="SMART" id="SM00320">
    <property type="entry name" value="WD40"/>
    <property type="match status" value="7"/>
</dbReference>
<feature type="repeat" description="WD" evidence="3">
    <location>
        <begin position="306"/>
        <end position="347"/>
    </location>
</feature>
<dbReference type="InterPro" id="IPR019775">
    <property type="entry name" value="WD40_repeat_CS"/>
</dbReference>
<dbReference type="EnsemblPlants" id="Kaladp0867s0047.1.v1.1">
    <property type="protein sequence ID" value="Kaladp0867s0047.1.v1.1.CDS.1"/>
    <property type="gene ID" value="Kaladp0867s0047.v1.1"/>
</dbReference>
<dbReference type="Gramene" id="Kaladp0867s0047.1.v1.1">
    <property type="protein sequence ID" value="Kaladp0867s0047.1.v1.1.CDS.1"/>
    <property type="gene ID" value="Kaladp0867s0047.v1.1"/>
</dbReference>
<dbReference type="InterPro" id="IPR036322">
    <property type="entry name" value="WD40_repeat_dom_sf"/>
</dbReference>
<dbReference type="PROSITE" id="PS50294">
    <property type="entry name" value="WD_REPEATS_REGION"/>
    <property type="match status" value="2"/>
</dbReference>
<keyword evidence="2" id="KW-0677">Repeat</keyword>
<reference evidence="4" key="1">
    <citation type="submission" date="2021-01" db="UniProtKB">
        <authorList>
            <consortium name="EnsemblPlants"/>
        </authorList>
    </citation>
    <scope>IDENTIFICATION</scope>
</reference>
<dbReference type="AlphaFoldDB" id="A0A7N1A9D6"/>
<dbReference type="OMA" id="NHMAVTG"/>
<organism evidence="4 5">
    <name type="scientific">Kalanchoe fedtschenkoi</name>
    <name type="common">Lavender scallops</name>
    <name type="synonym">South American air plant</name>
    <dbReference type="NCBI Taxonomy" id="63787"/>
    <lineage>
        <taxon>Eukaryota</taxon>
        <taxon>Viridiplantae</taxon>
        <taxon>Streptophyta</taxon>
        <taxon>Embryophyta</taxon>
        <taxon>Tracheophyta</taxon>
        <taxon>Spermatophyta</taxon>
        <taxon>Magnoliopsida</taxon>
        <taxon>eudicotyledons</taxon>
        <taxon>Gunneridae</taxon>
        <taxon>Pentapetalae</taxon>
        <taxon>Saxifragales</taxon>
        <taxon>Crassulaceae</taxon>
        <taxon>Kalanchoe</taxon>
    </lineage>
</organism>
<evidence type="ECO:0000256" key="2">
    <source>
        <dbReference type="ARBA" id="ARBA00022737"/>
    </source>
</evidence>
<dbReference type="FunFam" id="2.130.10.10:FF:000775">
    <property type="entry name" value="BnaA09g28200D protein"/>
    <property type="match status" value="1"/>
</dbReference>
<accession>A0A7N1A9D6</accession>
<proteinExistence type="predicted"/>
<evidence type="ECO:0000256" key="3">
    <source>
        <dbReference type="PROSITE-ProRule" id="PRU00221"/>
    </source>
</evidence>
<dbReference type="PROSITE" id="PS50082">
    <property type="entry name" value="WD_REPEATS_2"/>
    <property type="match status" value="3"/>
</dbReference>
<dbReference type="Gene3D" id="2.130.10.10">
    <property type="entry name" value="YVTN repeat-like/Quinoprotein amine dehydrogenase"/>
    <property type="match status" value="2"/>
</dbReference>
<name>A0A7N1A9D6_KALFE</name>
<dbReference type="Proteomes" id="UP000594263">
    <property type="component" value="Unplaced"/>
</dbReference>
<evidence type="ECO:0000313" key="5">
    <source>
        <dbReference type="Proteomes" id="UP000594263"/>
    </source>
</evidence>
<feature type="repeat" description="WD" evidence="3">
    <location>
        <begin position="261"/>
        <end position="301"/>
    </location>
</feature>
<dbReference type="InterPro" id="IPR020472">
    <property type="entry name" value="WD40_PAC1"/>
</dbReference>
<dbReference type="InterPro" id="IPR045182">
    <property type="entry name" value="JINGUBANG-like"/>
</dbReference>
<dbReference type="SUPFAM" id="SSF50978">
    <property type="entry name" value="WD40 repeat-like"/>
    <property type="match status" value="1"/>
</dbReference>
<evidence type="ECO:0000313" key="4">
    <source>
        <dbReference type="EnsemblPlants" id="Kaladp0867s0047.1.v1.1.CDS.1"/>
    </source>
</evidence>
<dbReference type="Pfam" id="PF00400">
    <property type="entry name" value="WD40"/>
    <property type="match status" value="5"/>
</dbReference>
<dbReference type="PRINTS" id="PR00320">
    <property type="entry name" value="GPROTEINBRPT"/>
</dbReference>
<evidence type="ECO:0000256" key="1">
    <source>
        <dbReference type="ARBA" id="ARBA00022574"/>
    </source>
</evidence>
<dbReference type="PANTHER" id="PTHR22844">
    <property type="entry name" value="F-BOX AND WD40 DOMAIN PROTEIN"/>
    <property type="match status" value="1"/>
</dbReference>
<dbReference type="InterPro" id="IPR015943">
    <property type="entry name" value="WD40/YVTN_repeat-like_dom_sf"/>
</dbReference>
<keyword evidence="5" id="KW-1185">Reference proteome</keyword>
<protein>
    <submittedName>
        <fullName evidence="4">Uncharacterized protein</fullName>
    </submittedName>
</protein>
<sequence>MKLVPSWLATCHSASCTNTSSQNTPAPHPRSVAPTLKYFSDTVSTCSDIPSSNNYSYSASSRDFTGSGSLHSNLSLQTLPSIPSLQTLIPSSESQISISYVCITSFKPRHHVHVTSLAISASNLLYAASGNEINVYDLTKDYEHIDEFNGGDTSSGSVKSIIFCGGNVLTAHQNGKIKVWQVTENKRHKLLTALPTVNDRLRRFAQPKNYVTVRRHRKRLWIEHGDAVSGLTAGERLICSVSWDKSLKIWRPSDLRCAESVKAHDDAVNAVAISGDGTVYTGSADKRIRVWAIPSGEKRHSLAATLEKHKSAINALALSEDGSVLFSGACDRSILVWEREDSANHMAVVGALRGHGKAILCLMNVGGLLMSGSADRTVRVWMRRGCEGGFCCLAVLEGHRRPVKALVALPATESSVLRVYSGSLDGEIKAWELCVHFGYKSTCAGNYQ</sequence>